<dbReference type="InterPro" id="IPR018289">
    <property type="entry name" value="MULE_transposase_dom"/>
</dbReference>
<dbReference type="AlphaFoldDB" id="A0A9R1UL20"/>
<reference evidence="2 3" key="1">
    <citation type="journal article" date="2017" name="Nat. Commun.">
        <title>Genome assembly with in vitro proximity ligation data and whole-genome triplication in lettuce.</title>
        <authorList>
            <person name="Reyes-Chin-Wo S."/>
            <person name="Wang Z."/>
            <person name="Yang X."/>
            <person name="Kozik A."/>
            <person name="Arikit S."/>
            <person name="Song C."/>
            <person name="Xia L."/>
            <person name="Froenicke L."/>
            <person name="Lavelle D.O."/>
            <person name="Truco M.J."/>
            <person name="Xia R."/>
            <person name="Zhu S."/>
            <person name="Xu C."/>
            <person name="Xu H."/>
            <person name="Xu X."/>
            <person name="Cox K."/>
            <person name="Korf I."/>
            <person name="Meyers B.C."/>
            <person name="Michelmore R.W."/>
        </authorList>
    </citation>
    <scope>NUCLEOTIDE SEQUENCE [LARGE SCALE GENOMIC DNA]</scope>
    <source>
        <strain evidence="3">cv. Salinas</strain>
        <tissue evidence="2">Seedlings</tissue>
    </source>
</reference>
<feature type="domain" description="MULE transposase" evidence="1">
    <location>
        <begin position="470"/>
        <end position="545"/>
    </location>
</feature>
<evidence type="ECO:0000259" key="1">
    <source>
        <dbReference type="Pfam" id="PF10551"/>
    </source>
</evidence>
<organism evidence="2 3">
    <name type="scientific">Lactuca sativa</name>
    <name type="common">Garden lettuce</name>
    <dbReference type="NCBI Taxonomy" id="4236"/>
    <lineage>
        <taxon>Eukaryota</taxon>
        <taxon>Viridiplantae</taxon>
        <taxon>Streptophyta</taxon>
        <taxon>Embryophyta</taxon>
        <taxon>Tracheophyta</taxon>
        <taxon>Spermatophyta</taxon>
        <taxon>Magnoliopsida</taxon>
        <taxon>eudicotyledons</taxon>
        <taxon>Gunneridae</taxon>
        <taxon>Pentapetalae</taxon>
        <taxon>asterids</taxon>
        <taxon>campanulids</taxon>
        <taxon>Asterales</taxon>
        <taxon>Asteraceae</taxon>
        <taxon>Cichorioideae</taxon>
        <taxon>Cichorieae</taxon>
        <taxon>Lactucinae</taxon>
        <taxon>Lactuca</taxon>
    </lineage>
</organism>
<dbReference type="PANTHER" id="PTHR47718:SF12">
    <property type="entry name" value="PROTEIN FAR1-RELATED SEQUENCE"/>
    <property type="match status" value="1"/>
</dbReference>
<dbReference type="Proteomes" id="UP000235145">
    <property type="component" value="Unassembled WGS sequence"/>
</dbReference>
<protein>
    <recommendedName>
        <fullName evidence="1">MULE transposase domain-containing protein</fullName>
    </recommendedName>
</protein>
<evidence type="ECO:0000313" key="2">
    <source>
        <dbReference type="EMBL" id="KAJ0189012.1"/>
    </source>
</evidence>
<gene>
    <name evidence="2" type="ORF">LSAT_V11C800443870</name>
</gene>
<accession>A0A9R1UL20</accession>
<proteinExistence type="predicted"/>
<comment type="caution">
    <text evidence="2">The sequence shown here is derived from an EMBL/GenBank/DDBJ whole genome shotgun (WGS) entry which is preliminary data.</text>
</comment>
<dbReference type="EMBL" id="NBSK02000008">
    <property type="protein sequence ID" value="KAJ0189012.1"/>
    <property type="molecule type" value="Genomic_DNA"/>
</dbReference>
<keyword evidence="3" id="KW-1185">Reference proteome</keyword>
<dbReference type="Pfam" id="PF10551">
    <property type="entry name" value="MULE"/>
    <property type="match status" value="1"/>
</dbReference>
<dbReference type="PANTHER" id="PTHR47718">
    <property type="entry name" value="OS01G0519700 PROTEIN"/>
    <property type="match status" value="1"/>
</dbReference>
<evidence type="ECO:0000313" key="3">
    <source>
        <dbReference type="Proteomes" id="UP000235145"/>
    </source>
</evidence>
<name>A0A9R1UL20_LACSA</name>
<sequence length="546" mass="62784">MGGQISNMNHCSVLLLLTVERKHVKQLLISLAMPLILSSPSNVLSVVTDSTNNCKVAGKEVEKQHANVKKTNTLLIRVCSSLVHLLYCRGLQRWSAYYISFCFKNSNDTLISLLKNIYEMINHQSCINNREDKFHAYNITSNKHLRNVSSIQGCPQIYRILLFHNNPIIDLPSPNDVDDINDMNKDETASIDDEFVSRDDEKFSTDDMIIPQSKMLTVWITTMKGSSHLPKIFLKECKSLRTSDCIDQHLVIAGKSYWIVTIPSELKPIKELKYPSDHAIEDMYRKYAYARAFDVRNTTNKKKCGIVYMKYLVCNRQGLLNTSPVDTLSPTRSKIKRTNTRRTHCNVQLLNGGCMNLKKNTIIHLYQEIIWCFHVIIGSQMTLKSFILTMSNQNIGSIQILGGYNFVGGLIDDFKNYMRGLNCFTVDKLDNRKENVKNFSFEYRVENKQLNALFWAAETSKINYKEFGDVVSFDATFRTNEYHMVFVPCIGIDNHKRCVTDSFIWLLKSFFKAFGKQPLLVLSDQDQTMKKVVETVFPQSIHRLCT</sequence>